<keyword evidence="1" id="KW-0472">Membrane</keyword>
<keyword evidence="1" id="KW-1133">Transmembrane helix</keyword>
<protein>
    <submittedName>
        <fullName evidence="2">Uncharacterized protein</fullName>
    </submittedName>
</protein>
<sequence>MPIEPVKVKKTRKPKKQKVKQGHKLVWLTLIIILIPVAIVGYVLMSSMESQGKPVEGSRFSENALQPEIQQKDLDAIQSELMNIEGVESATMDMKSATLRIHLNMQDGYDDDGLTNAAEAAYGIVNNVLPIDTYFTNSNDSKNYDLEIDSYNFLVDADHPIDGQRYIKILKTGASGKVIDNMRVARNQELTDQVRR</sequence>
<dbReference type="OrthoDB" id="1770740at2"/>
<comment type="caution">
    <text evidence="2">The sequence shown here is derived from an EMBL/GenBank/DDBJ whole genome shotgun (WGS) entry which is preliminary data.</text>
</comment>
<dbReference type="RefSeq" id="WP_075819267.1">
    <property type="nucleotide sequence ID" value="NZ_CAJUTZ010000009.1"/>
</dbReference>
<keyword evidence="3" id="KW-1185">Reference proteome</keyword>
<evidence type="ECO:0000313" key="2">
    <source>
        <dbReference type="EMBL" id="OLU39894.1"/>
    </source>
</evidence>
<dbReference type="GeneID" id="82202742"/>
<reference evidence="2 3" key="1">
    <citation type="submission" date="2016-11" db="EMBL/GenBank/DDBJ databases">
        <title>Description of two novel members of the family Erysipelotrichaceae: Ileibacterium lipovorans gen. nov., sp. nov. and Dubosiella newyorkensis, gen. nov., sp. nov.</title>
        <authorList>
            <person name="Cox L.M."/>
            <person name="Sohn J."/>
            <person name="Tyrrell K.L."/>
            <person name="Citron D.M."/>
            <person name="Lawson P.A."/>
            <person name="Patel N.B."/>
            <person name="Iizumi T."/>
            <person name="Perez-Perez G.I."/>
            <person name="Goldstein E.J."/>
            <person name="Blaser M.J."/>
        </authorList>
    </citation>
    <scope>NUCLEOTIDE SEQUENCE [LARGE SCALE GENOMIC DNA]</scope>
    <source>
        <strain evidence="2 3">NYU-BL-A3</strain>
    </source>
</reference>
<dbReference type="AlphaFoldDB" id="A0A1U7NG81"/>
<evidence type="ECO:0000313" key="3">
    <source>
        <dbReference type="Proteomes" id="UP000186341"/>
    </source>
</evidence>
<organism evidence="2 3">
    <name type="scientific">Ileibacterium valens</name>
    <dbReference type="NCBI Taxonomy" id="1862668"/>
    <lineage>
        <taxon>Bacteria</taxon>
        <taxon>Bacillati</taxon>
        <taxon>Bacillota</taxon>
        <taxon>Erysipelotrichia</taxon>
        <taxon>Erysipelotrichales</taxon>
        <taxon>Erysipelotrichaceae</taxon>
        <taxon>Ileibacterium</taxon>
    </lineage>
</organism>
<feature type="transmembrane region" description="Helical" evidence="1">
    <location>
        <begin position="25"/>
        <end position="45"/>
    </location>
</feature>
<evidence type="ECO:0000256" key="1">
    <source>
        <dbReference type="SAM" id="Phobius"/>
    </source>
</evidence>
<proteinExistence type="predicted"/>
<keyword evidence="1" id="KW-0812">Transmembrane</keyword>
<gene>
    <name evidence="2" type="ORF">BO222_05925</name>
</gene>
<name>A0A1U7NG81_9FIRM</name>
<accession>A0A1U7NG81</accession>
<dbReference type="Proteomes" id="UP000186341">
    <property type="component" value="Unassembled WGS sequence"/>
</dbReference>
<dbReference type="EMBL" id="MPJW01000122">
    <property type="protein sequence ID" value="OLU39894.1"/>
    <property type="molecule type" value="Genomic_DNA"/>
</dbReference>